<dbReference type="AlphaFoldDB" id="A0A345HF13"/>
<organism evidence="1 2">
    <name type="scientific">Flavobacterium arcticum</name>
    <dbReference type="NCBI Taxonomy" id="1784713"/>
    <lineage>
        <taxon>Bacteria</taxon>
        <taxon>Pseudomonadati</taxon>
        <taxon>Bacteroidota</taxon>
        <taxon>Flavobacteriia</taxon>
        <taxon>Flavobacteriales</taxon>
        <taxon>Flavobacteriaceae</taxon>
        <taxon>Flavobacterium</taxon>
    </lineage>
</organism>
<dbReference type="OrthoDB" id="1368049at2"/>
<dbReference type="Proteomes" id="UP000253951">
    <property type="component" value="Chromosome"/>
</dbReference>
<dbReference type="KEGG" id="fat:DVK85_13420"/>
<reference evidence="1 2" key="1">
    <citation type="submission" date="2018-07" db="EMBL/GenBank/DDBJ databases">
        <title>Complete genome sequence of Flavobacterium arcticum type strain SM1502T.</title>
        <authorList>
            <person name="Li Y."/>
            <person name="Li D.-D."/>
        </authorList>
    </citation>
    <scope>NUCLEOTIDE SEQUENCE [LARGE SCALE GENOMIC DNA]</scope>
    <source>
        <strain evidence="1 2">SM1502</strain>
    </source>
</reference>
<evidence type="ECO:0000313" key="2">
    <source>
        <dbReference type="Proteomes" id="UP000253951"/>
    </source>
</evidence>
<proteinExistence type="predicted"/>
<name>A0A345HF13_9FLAO</name>
<dbReference type="RefSeq" id="WP_114678930.1">
    <property type="nucleotide sequence ID" value="NZ_CP031188.1"/>
</dbReference>
<protein>
    <submittedName>
        <fullName evidence="1">Uncharacterized protein</fullName>
    </submittedName>
</protein>
<accession>A0A345HF13</accession>
<keyword evidence="2" id="KW-1185">Reference proteome</keyword>
<sequence>MVKFNVNDEVYIAGKFGLKTPIYVWKINHEKNGDITYTCSASKGRDEKAYTTSQIYYLSELY</sequence>
<gene>
    <name evidence="1" type="ORF">DVK85_13420</name>
</gene>
<dbReference type="EMBL" id="CP031188">
    <property type="protein sequence ID" value="AXG75173.1"/>
    <property type="molecule type" value="Genomic_DNA"/>
</dbReference>
<evidence type="ECO:0000313" key="1">
    <source>
        <dbReference type="EMBL" id="AXG75173.1"/>
    </source>
</evidence>